<evidence type="ECO:0000313" key="4">
    <source>
        <dbReference type="Proteomes" id="UP001297581"/>
    </source>
</evidence>
<feature type="compositionally biased region" description="Basic and acidic residues" evidence="1">
    <location>
        <begin position="116"/>
        <end position="125"/>
    </location>
</feature>
<keyword evidence="2" id="KW-0812">Transmembrane</keyword>
<keyword evidence="2" id="KW-1133">Transmembrane helix</keyword>
<sequence>MKETFFRSMSWLHTWAGLLVCWLLLLVFFAGTLSFFRHEISLYSKPELHQNVLSSELQQSLAHSLQQGQAFLQARAPKAPDWYIELPTERRPYLVFSWSEARKPGEQGRPRIHSQVMDKDGNPAPESRDTLGGNFFYRLHFDLHYLPVPLARYLVGICTMFMLIALISGIIIHKRIFKDFFSFRPGKGSRSWLDAHNLSSVMALPFHLVITYTGLITLMLMYMPWAAYSVWDGDARAMRQELSPRAEPIRASGLALEPIPISQLLPQVQAIWGDELALKEVRLQHPGDANGRISFTRDSGREVTDERDQLVFSASGELLSQPKAQSTVGTVHDTLMALHTARFAGPLLRVVGFVMGLLGCVMIASGCLMWAQRLREKRKQGFGLTLVEGLNLTAIVGLPLGTLLFFYANRILPTDLPGRAQWEVHAFFIGLGICALVALFRRDAAAWRSLLAITGLLALLMPLLNSLTAPLGLLGNMAAGQWPLVVADLLFLFTALACLQAVRKLPKGIPASAKALREQTA</sequence>
<dbReference type="PANTHER" id="PTHR34219:SF4">
    <property type="entry name" value="PEPSY DOMAIN-CONTAINING PROTEIN"/>
    <property type="match status" value="1"/>
</dbReference>
<gene>
    <name evidence="3" type="ORF">MJ923_13200</name>
</gene>
<evidence type="ECO:0000256" key="2">
    <source>
        <dbReference type="SAM" id="Phobius"/>
    </source>
</evidence>
<dbReference type="RefSeq" id="WP_240591498.1">
    <property type="nucleotide sequence ID" value="NZ_JAKUDL010000004.1"/>
</dbReference>
<dbReference type="InterPro" id="IPR005625">
    <property type="entry name" value="PepSY-ass_TM"/>
</dbReference>
<dbReference type="Proteomes" id="UP001297581">
    <property type="component" value="Unassembled WGS sequence"/>
</dbReference>
<dbReference type="Pfam" id="PF03929">
    <property type="entry name" value="PepSY_TM"/>
    <property type="match status" value="1"/>
</dbReference>
<feature type="transmembrane region" description="Helical" evidence="2">
    <location>
        <begin position="484"/>
        <end position="502"/>
    </location>
</feature>
<feature type="transmembrane region" description="Helical" evidence="2">
    <location>
        <begin position="350"/>
        <end position="371"/>
    </location>
</feature>
<comment type="caution">
    <text evidence="3">The sequence shown here is derived from an EMBL/GenBank/DDBJ whole genome shotgun (WGS) entry which is preliminary data.</text>
</comment>
<feature type="region of interest" description="Disordered" evidence="1">
    <location>
        <begin position="104"/>
        <end position="125"/>
    </location>
</feature>
<feature type="transmembrane region" description="Helical" evidence="2">
    <location>
        <begin position="153"/>
        <end position="177"/>
    </location>
</feature>
<feature type="transmembrane region" description="Helical" evidence="2">
    <location>
        <begin position="383"/>
        <end position="408"/>
    </location>
</feature>
<organism evidence="3 4">
    <name type="scientific">Shewanella zhuhaiensis</name>
    <dbReference type="NCBI Taxonomy" id="2919576"/>
    <lineage>
        <taxon>Bacteria</taxon>
        <taxon>Pseudomonadati</taxon>
        <taxon>Pseudomonadota</taxon>
        <taxon>Gammaproteobacteria</taxon>
        <taxon>Alteromonadales</taxon>
        <taxon>Shewanellaceae</taxon>
        <taxon>Shewanella</taxon>
    </lineage>
</organism>
<accession>A0AAJ1BIE3</accession>
<dbReference type="EMBL" id="JAKUDL010000004">
    <property type="protein sequence ID" value="MCH4295261.1"/>
    <property type="molecule type" value="Genomic_DNA"/>
</dbReference>
<feature type="transmembrane region" description="Helical" evidence="2">
    <location>
        <begin position="198"/>
        <end position="222"/>
    </location>
</feature>
<dbReference type="AlphaFoldDB" id="A0AAJ1BIE3"/>
<keyword evidence="4" id="KW-1185">Reference proteome</keyword>
<feature type="transmembrane region" description="Helical" evidence="2">
    <location>
        <begin position="12"/>
        <end position="36"/>
    </location>
</feature>
<dbReference type="PANTHER" id="PTHR34219">
    <property type="entry name" value="IRON-REGULATED INNER MEMBRANE PROTEIN-RELATED"/>
    <property type="match status" value="1"/>
</dbReference>
<evidence type="ECO:0000256" key="1">
    <source>
        <dbReference type="SAM" id="MobiDB-lite"/>
    </source>
</evidence>
<proteinExistence type="predicted"/>
<keyword evidence="2" id="KW-0472">Membrane</keyword>
<name>A0AAJ1BIE3_9GAMM</name>
<reference evidence="3 4" key="1">
    <citation type="submission" date="2022-02" db="EMBL/GenBank/DDBJ databases">
        <title>The genome sequence of Shewanella sp. 3B26.</title>
        <authorList>
            <person name="Du J."/>
        </authorList>
    </citation>
    <scope>NUCLEOTIDE SEQUENCE [LARGE SCALE GENOMIC DNA]</scope>
    <source>
        <strain evidence="3 4">3B26</strain>
    </source>
</reference>
<evidence type="ECO:0000313" key="3">
    <source>
        <dbReference type="EMBL" id="MCH4295261.1"/>
    </source>
</evidence>
<feature type="transmembrane region" description="Helical" evidence="2">
    <location>
        <begin position="420"/>
        <end position="440"/>
    </location>
</feature>
<protein>
    <submittedName>
        <fullName evidence="3">PepSY domain-containing protein</fullName>
    </submittedName>
</protein>
<feature type="transmembrane region" description="Helical" evidence="2">
    <location>
        <begin position="447"/>
        <end position="464"/>
    </location>
</feature>